<dbReference type="EMBL" id="CAJNIZ010043349">
    <property type="protein sequence ID" value="CAE7657906.1"/>
    <property type="molecule type" value="Genomic_DNA"/>
</dbReference>
<organism evidence="2 3">
    <name type="scientific">Symbiodinium pilosum</name>
    <name type="common">Dinoflagellate</name>
    <dbReference type="NCBI Taxonomy" id="2952"/>
    <lineage>
        <taxon>Eukaryota</taxon>
        <taxon>Sar</taxon>
        <taxon>Alveolata</taxon>
        <taxon>Dinophyceae</taxon>
        <taxon>Suessiales</taxon>
        <taxon>Symbiodiniaceae</taxon>
        <taxon>Symbiodinium</taxon>
    </lineage>
</organism>
<evidence type="ECO:0000313" key="2">
    <source>
        <dbReference type="EMBL" id="CAE7657906.1"/>
    </source>
</evidence>
<gene>
    <name evidence="2" type="primary">Dnah3</name>
    <name evidence="2" type="ORF">SPIL2461_LOCUS17736</name>
</gene>
<comment type="caution">
    <text evidence="2">The sequence shown here is derived from an EMBL/GenBank/DDBJ whole genome shotgun (WGS) entry which is preliminary data.</text>
</comment>
<evidence type="ECO:0000259" key="1">
    <source>
        <dbReference type="Pfam" id="PF18199"/>
    </source>
</evidence>
<name>A0A812VXY7_SYMPI</name>
<dbReference type="AlphaFoldDB" id="A0A812VXY7"/>
<accession>A0A812VXY7</accession>
<dbReference type="Gene3D" id="1.20.1270.280">
    <property type="match status" value="1"/>
</dbReference>
<evidence type="ECO:0000313" key="3">
    <source>
        <dbReference type="Proteomes" id="UP000649617"/>
    </source>
</evidence>
<sequence length="189" mass="21795">MPRNTVVNQEALRFNKLLIRVRASLVDIGKAVKGLVIMGPDLEDVANGILLNKQPDFWKKVSYPSLKPMSSYVADLVARMNFFTDWMDNGHPANYWLSGFFFTQSFLTGQLQNFARKNNLPIDTLIWTFDILKKENNHPPKPEDGCVVYGLFMDGARWDNDHQVIQDSLPKVLFSEIPHMHWKPCEKDK</sequence>
<dbReference type="InterPro" id="IPR043160">
    <property type="entry name" value="Dynein_C_barrel"/>
</dbReference>
<dbReference type="GO" id="GO:0051959">
    <property type="term" value="F:dynein light intermediate chain binding"/>
    <property type="evidence" value="ECO:0007669"/>
    <property type="project" value="InterPro"/>
</dbReference>
<dbReference type="Gene3D" id="3.10.490.20">
    <property type="match status" value="1"/>
</dbReference>
<feature type="domain" description="Dynein heavy chain C-terminal" evidence="1">
    <location>
        <begin position="2"/>
        <end position="188"/>
    </location>
</feature>
<dbReference type="Pfam" id="PF18199">
    <property type="entry name" value="Dynein_C"/>
    <property type="match status" value="1"/>
</dbReference>
<dbReference type="PANTHER" id="PTHR22878">
    <property type="entry name" value="DYNEIN HEAVY CHAIN 6, AXONEMAL-LIKE-RELATED"/>
    <property type="match status" value="1"/>
</dbReference>
<protein>
    <submittedName>
        <fullName evidence="2">Dnah3 protein</fullName>
    </submittedName>
</protein>
<proteinExistence type="predicted"/>
<dbReference type="GO" id="GO:0007018">
    <property type="term" value="P:microtubule-based movement"/>
    <property type="evidence" value="ECO:0007669"/>
    <property type="project" value="InterPro"/>
</dbReference>
<dbReference type="InterPro" id="IPR041228">
    <property type="entry name" value="Dynein_C"/>
</dbReference>
<dbReference type="GO" id="GO:0030286">
    <property type="term" value="C:dynein complex"/>
    <property type="evidence" value="ECO:0007669"/>
    <property type="project" value="InterPro"/>
</dbReference>
<dbReference type="Proteomes" id="UP000649617">
    <property type="component" value="Unassembled WGS sequence"/>
</dbReference>
<keyword evidence="3" id="KW-1185">Reference proteome</keyword>
<feature type="non-terminal residue" evidence="2">
    <location>
        <position position="1"/>
    </location>
</feature>
<dbReference type="InterPro" id="IPR026983">
    <property type="entry name" value="DHC"/>
</dbReference>
<dbReference type="GO" id="GO:0045505">
    <property type="term" value="F:dynein intermediate chain binding"/>
    <property type="evidence" value="ECO:0007669"/>
    <property type="project" value="InterPro"/>
</dbReference>
<dbReference type="OrthoDB" id="10251809at2759"/>
<dbReference type="PANTHER" id="PTHR22878:SF70">
    <property type="entry name" value="DYNEIN HEAVY CHAIN 2, AXONEMAL"/>
    <property type="match status" value="1"/>
</dbReference>
<reference evidence="2" key="1">
    <citation type="submission" date="2021-02" db="EMBL/GenBank/DDBJ databases">
        <authorList>
            <person name="Dougan E. K."/>
            <person name="Rhodes N."/>
            <person name="Thang M."/>
            <person name="Chan C."/>
        </authorList>
    </citation>
    <scope>NUCLEOTIDE SEQUENCE</scope>
</reference>